<dbReference type="EMBL" id="WWCT01000001">
    <property type="protein sequence ID" value="MYN25013.1"/>
    <property type="molecule type" value="Genomic_DNA"/>
</dbReference>
<dbReference type="InterPro" id="IPR032623">
    <property type="entry name" value="FecR_N"/>
</dbReference>
<dbReference type="RefSeq" id="WP_161053156.1">
    <property type="nucleotide sequence ID" value="NZ_WWCT01000001.1"/>
</dbReference>
<dbReference type="Gene3D" id="2.60.120.1440">
    <property type="match status" value="1"/>
</dbReference>
<dbReference type="PANTHER" id="PTHR30273">
    <property type="entry name" value="PERIPLASMIC SIGNAL SENSOR AND SIGMA FACTOR ACTIVATOR FECR-RELATED"/>
    <property type="match status" value="1"/>
</dbReference>
<dbReference type="PANTHER" id="PTHR30273:SF2">
    <property type="entry name" value="PROTEIN FECR"/>
    <property type="match status" value="1"/>
</dbReference>
<evidence type="ECO:0000313" key="4">
    <source>
        <dbReference type="Proteomes" id="UP000642144"/>
    </source>
</evidence>
<accession>A0ABW9VTR5</accession>
<organism evidence="3 4">
    <name type="scientific">Duganella levis</name>
    <dbReference type="NCBI Taxonomy" id="2692169"/>
    <lineage>
        <taxon>Bacteria</taxon>
        <taxon>Pseudomonadati</taxon>
        <taxon>Pseudomonadota</taxon>
        <taxon>Betaproteobacteria</taxon>
        <taxon>Burkholderiales</taxon>
        <taxon>Oxalobacteraceae</taxon>
        <taxon>Telluria group</taxon>
        <taxon>Duganella</taxon>
    </lineage>
</organism>
<feature type="domain" description="FecR protein" evidence="1">
    <location>
        <begin position="108"/>
        <end position="199"/>
    </location>
</feature>
<reference evidence="3 4" key="1">
    <citation type="submission" date="2019-12" db="EMBL/GenBank/DDBJ databases">
        <title>Novel species isolated from a subtropical stream in China.</title>
        <authorList>
            <person name="Lu H."/>
        </authorList>
    </citation>
    <scope>NUCLEOTIDE SEQUENCE [LARGE SCALE GENOMIC DNA]</scope>
    <source>
        <strain evidence="3 4">CY42W</strain>
    </source>
</reference>
<evidence type="ECO:0000313" key="3">
    <source>
        <dbReference type="EMBL" id="MYN25013.1"/>
    </source>
</evidence>
<dbReference type="InterPro" id="IPR006860">
    <property type="entry name" value="FecR"/>
</dbReference>
<dbReference type="PIRSF" id="PIRSF018266">
    <property type="entry name" value="FecR"/>
    <property type="match status" value="1"/>
</dbReference>
<dbReference type="Proteomes" id="UP000642144">
    <property type="component" value="Unassembled WGS sequence"/>
</dbReference>
<evidence type="ECO:0000259" key="2">
    <source>
        <dbReference type="Pfam" id="PF16220"/>
    </source>
</evidence>
<name>A0ABW9VTR5_9BURK</name>
<feature type="domain" description="FecR N-terminal" evidence="2">
    <location>
        <begin position="9"/>
        <end position="49"/>
    </location>
</feature>
<protein>
    <submittedName>
        <fullName evidence="3">DUF4880 domain-containing protein</fullName>
    </submittedName>
</protein>
<evidence type="ECO:0000259" key="1">
    <source>
        <dbReference type="Pfam" id="PF04773"/>
    </source>
</evidence>
<proteinExistence type="predicted"/>
<sequence>MRLAPAEHQAVMWEVRLREGDVGASVLDEFDHWRTAQADNEQAWNALQQRLSRIGGSHARDASAMAHALRTPATERRRVLRTAFAMLVVGCGTWGIREGLHGMGFDADWRSAVGERGEGKLADGTPLAFDANSRIYLSGSAASPRLDLKQGQVLVKSWPQRDDLLSVATDHGTVATEGATFNVGRLHQRSMVSVSAGSALLRTHGGPPVLVSAGETFYFDHKGVQQAEMSFAAASAWTRGVCVADRMPLAELLEIFGRYRKGLLRVSGRAAAMQISGVFRLEDVERALMQVVDILPVRVKRYGSYLTVLNAV</sequence>
<keyword evidence="4" id="KW-1185">Reference proteome</keyword>
<dbReference type="Pfam" id="PF04773">
    <property type="entry name" value="FecR"/>
    <property type="match status" value="1"/>
</dbReference>
<gene>
    <name evidence="3" type="ORF">GTP69_01165</name>
</gene>
<comment type="caution">
    <text evidence="3">The sequence shown here is derived from an EMBL/GenBank/DDBJ whole genome shotgun (WGS) entry which is preliminary data.</text>
</comment>
<dbReference type="Pfam" id="PF16220">
    <property type="entry name" value="DUF4880"/>
    <property type="match status" value="1"/>
</dbReference>
<dbReference type="InterPro" id="IPR012373">
    <property type="entry name" value="Ferrdict_sens_TM"/>
</dbReference>